<accession>A0A1H4FEX7</accession>
<keyword evidence="2" id="KW-1185">Reference proteome</keyword>
<gene>
    <name evidence="1" type="ORF">SAMN05660909_04366</name>
</gene>
<dbReference type="STRING" id="408074.SAMN05660909_04366"/>
<protein>
    <submittedName>
        <fullName evidence="1">Uncharacterized protein</fullName>
    </submittedName>
</protein>
<evidence type="ECO:0000313" key="1">
    <source>
        <dbReference type="EMBL" id="SEA95909.1"/>
    </source>
</evidence>
<organism evidence="1 2">
    <name type="scientific">Chitinophaga terrae</name>
    <name type="common">ex Kim and Jung 2007</name>
    <dbReference type="NCBI Taxonomy" id="408074"/>
    <lineage>
        <taxon>Bacteria</taxon>
        <taxon>Pseudomonadati</taxon>
        <taxon>Bacteroidota</taxon>
        <taxon>Chitinophagia</taxon>
        <taxon>Chitinophagales</taxon>
        <taxon>Chitinophagaceae</taxon>
        <taxon>Chitinophaga</taxon>
    </lineage>
</organism>
<dbReference type="AlphaFoldDB" id="A0A1H4FEX7"/>
<dbReference type="EMBL" id="FNRL01000024">
    <property type="protein sequence ID" value="SEA95909.1"/>
    <property type="molecule type" value="Genomic_DNA"/>
</dbReference>
<evidence type="ECO:0000313" key="2">
    <source>
        <dbReference type="Proteomes" id="UP000199656"/>
    </source>
</evidence>
<proteinExistence type="predicted"/>
<reference evidence="2" key="1">
    <citation type="submission" date="2016-10" db="EMBL/GenBank/DDBJ databases">
        <authorList>
            <person name="Varghese N."/>
            <person name="Submissions S."/>
        </authorList>
    </citation>
    <scope>NUCLEOTIDE SEQUENCE [LARGE SCALE GENOMIC DNA]</scope>
    <source>
        <strain evidence="2">DSM 23920</strain>
    </source>
</reference>
<sequence>MQKSYIIEVSIKTIKGYVSFCQYQLGSIAEDAERIFACMKGQPVDEEGGAPFLINLVLRSGKKSATLASQYCSLTELKENCHYIAREVFKILNLE</sequence>
<dbReference type="Proteomes" id="UP000199656">
    <property type="component" value="Unassembled WGS sequence"/>
</dbReference>
<dbReference type="RefSeq" id="WP_089764188.1">
    <property type="nucleotide sequence ID" value="NZ_BKAT01000043.1"/>
</dbReference>
<dbReference type="OrthoDB" id="676292at2"/>
<name>A0A1H4FEX7_9BACT</name>